<dbReference type="EMBL" id="ACJW02000003">
    <property type="protein sequence ID" value="EEP67532.1"/>
    <property type="molecule type" value="Genomic_DNA"/>
</dbReference>
<sequence length="64" mass="7278">MERWRLADIFSISKTALNQLFGDEPSPLHFKFQAATGVLQRFQPENPQHANHPIAAPQSMRPAH</sequence>
<dbReference type="Proteomes" id="UP000003009">
    <property type="component" value="Unassembled WGS sequence"/>
</dbReference>
<dbReference type="RefSeq" id="WP_003796446.1">
    <property type="nucleotide sequence ID" value="NZ_GG665872.1"/>
</dbReference>
<name>C4GLC3_9NEIS</name>
<feature type="region of interest" description="Disordered" evidence="1">
    <location>
        <begin position="45"/>
        <end position="64"/>
    </location>
</feature>
<organism evidence="2 3">
    <name type="scientific">Kingella oralis ATCC 51147</name>
    <dbReference type="NCBI Taxonomy" id="629741"/>
    <lineage>
        <taxon>Bacteria</taxon>
        <taxon>Pseudomonadati</taxon>
        <taxon>Pseudomonadota</taxon>
        <taxon>Betaproteobacteria</taxon>
        <taxon>Neisseriales</taxon>
        <taxon>Neisseriaceae</taxon>
        <taxon>Kingella</taxon>
    </lineage>
</organism>
<proteinExistence type="predicted"/>
<evidence type="ECO:0000313" key="3">
    <source>
        <dbReference type="Proteomes" id="UP000003009"/>
    </source>
</evidence>
<dbReference type="GeneID" id="84906214"/>
<keyword evidence="3" id="KW-1185">Reference proteome</keyword>
<evidence type="ECO:0000313" key="2">
    <source>
        <dbReference type="EMBL" id="EEP67532.1"/>
    </source>
</evidence>
<dbReference type="STRING" id="629741.GCWU000324_01780"/>
<protein>
    <submittedName>
        <fullName evidence="2">Uncharacterized protein</fullName>
    </submittedName>
</protein>
<comment type="caution">
    <text evidence="2">The sequence shown here is derived from an EMBL/GenBank/DDBJ whole genome shotgun (WGS) entry which is preliminary data.</text>
</comment>
<reference evidence="2" key="1">
    <citation type="submission" date="2009-04" db="EMBL/GenBank/DDBJ databases">
        <authorList>
            <person name="Weinstock G."/>
            <person name="Sodergren E."/>
            <person name="Clifton S."/>
            <person name="Fulton L."/>
            <person name="Fulton B."/>
            <person name="Courtney L."/>
            <person name="Fronick C."/>
            <person name="Harrison M."/>
            <person name="Strong C."/>
            <person name="Farmer C."/>
            <person name="Delahaunty K."/>
            <person name="Markovic C."/>
            <person name="Hall O."/>
            <person name="Minx P."/>
            <person name="Tomlinson C."/>
            <person name="Mitreva M."/>
            <person name="Nelson J."/>
            <person name="Hou S."/>
            <person name="Wollam A."/>
            <person name="Pepin K.H."/>
            <person name="Johnson M."/>
            <person name="Bhonagiri V."/>
            <person name="Nash W.E."/>
            <person name="Warren W."/>
            <person name="Chinwalla A."/>
            <person name="Mardis E.R."/>
            <person name="Wilson R.K."/>
        </authorList>
    </citation>
    <scope>NUCLEOTIDE SEQUENCE [LARGE SCALE GENOMIC DNA]</scope>
    <source>
        <strain evidence="2">ATCC 51147</strain>
    </source>
</reference>
<dbReference type="AlphaFoldDB" id="C4GLC3"/>
<gene>
    <name evidence="2" type="ORF">GCWU000324_01780</name>
</gene>
<accession>C4GLC3</accession>
<dbReference type="HOGENOM" id="CLU_2861800_0_0_4"/>
<evidence type="ECO:0000256" key="1">
    <source>
        <dbReference type="SAM" id="MobiDB-lite"/>
    </source>
</evidence>